<feature type="transmembrane region" description="Helical" evidence="1">
    <location>
        <begin position="159"/>
        <end position="179"/>
    </location>
</feature>
<proteinExistence type="predicted"/>
<evidence type="ECO:0008006" key="4">
    <source>
        <dbReference type="Google" id="ProtNLM"/>
    </source>
</evidence>
<organism evidence="2 3">
    <name type="scientific">Candidatus Intestinimonas pullistercoris</name>
    <dbReference type="NCBI Taxonomy" id="2838623"/>
    <lineage>
        <taxon>Bacteria</taxon>
        <taxon>Bacillati</taxon>
        <taxon>Bacillota</taxon>
        <taxon>Clostridia</taxon>
        <taxon>Eubacteriales</taxon>
        <taxon>Intestinimonas</taxon>
    </lineage>
</organism>
<keyword evidence="1" id="KW-0472">Membrane</keyword>
<feature type="transmembrane region" description="Helical" evidence="1">
    <location>
        <begin position="20"/>
        <end position="37"/>
    </location>
</feature>
<evidence type="ECO:0000256" key="1">
    <source>
        <dbReference type="SAM" id="Phobius"/>
    </source>
</evidence>
<accession>A0A9D2NZ85</accession>
<dbReference type="EMBL" id="DWWJ01000010">
    <property type="protein sequence ID" value="HJC40040.1"/>
    <property type="molecule type" value="Genomic_DNA"/>
</dbReference>
<keyword evidence="1" id="KW-1133">Transmembrane helix</keyword>
<dbReference type="Proteomes" id="UP000823882">
    <property type="component" value="Unassembled WGS sequence"/>
</dbReference>
<feature type="transmembrane region" description="Helical" evidence="1">
    <location>
        <begin position="94"/>
        <end position="121"/>
    </location>
</feature>
<keyword evidence="1" id="KW-0812">Transmembrane</keyword>
<evidence type="ECO:0000313" key="3">
    <source>
        <dbReference type="Proteomes" id="UP000823882"/>
    </source>
</evidence>
<dbReference type="AlphaFoldDB" id="A0A9D2NZ85"/>
<feature type="transmembrane region" description="Helical" evidence="1">
    <location>
        <begin position="133"/>
        <end position="153"/>
    </location>
</feature>
<reference evidence="2" key="2">
    <citation type="submission" date="2021-04" db="EMBL/GenBank/DDBJ databases">
        <authorList>
            <person name="Gilroy R."/>
        </authorList>
    </citation>
    <scope>NUCLEOTIDE SEQUENCE</scope>
    <source>
        <strain evidence="2">CHK186-1790</strain>
    </source>
</reference>
<feature type="transmembrane region" description="Helical" evidence="1">
    <location>
        <begin position="230"/>
        <end position="250"/>
    </location>
</feature>
<comment type="caution">
    <text evidence="2">The sequence shown here is derived from an EMBL/GenBank/DDBJ whole genome shotgun (WGS) entry which is preliminary data.</text>
</comment>
<sequence>MLNYLSAELWRMSRRGADKAGWLVFLLLVALAGWLWSSDDPAGVLEAFQDVLPVGLYLAFPLASWANGDASRTGPLVNEVVFGLPRSRIYLGKLLAAVLAGLLLFFLTVLAFLGVALPLAARDGWGTWTGDPVLGLAAWAALGRAVVCVLPRYVGAAALAHLLVFSLHTAGLGAVLYYLYLAFGELMLAAVSFHGLGLVGTVLNILGDALQPFLLCGPYFSGMPPVDVGQSWLVGAAWVAATSAVGIALFRRREIR</sequence>
<name>A0A9D2NZ85_9FIRM</name>
<evidence type="ECO:0000313" key="2">
    <source>
        <dbReference type="EMBL" id="HJC40040.1"/>
    </source>
</evidence>
<gene>
    <name evidence="2" type="ORF">H9701_00615</name>
</gene>
<protein>
    <recommendedName>
        <fullName evidence="4">ABC-2 family transporter protein</fullName>
    </recommendedName>
</protein>
<reference evidence="2" key="1">
    <citation type="journal article" date="2021" name="PeerJ">
        <title>Extensive microbial diversity within the chicken gut microbiome revealed by metagenomics and culture.</title>
        <authorList>
            <person name="Gilroy R."/>
            <person name="Ravi A."/>
            <person name="Getino M."/>
            <person name="Pursley I."/>
            <person name="Horton D.L."/>
            <person name="Alikhan N.F."/>
            <person name="Baker D."/>
            <person name="Gharbi K."/>
            <person name="Hall N."/>
            <person name="Watson M."/>
            <person name="Adriaenssens E.M."/>
            <person name="Foster-Nyarko E."/>
            <person name="Jarju S."/>
            <person name="Secka A."/>
            <person name="Antonio M."/>
            <person name="Oren A."/>
            <person name="Chaudhuri R.R."/>
            <person name="La Ragione R."/>
            <person name="Hildebrand F."/>
            <person name="Pallen M.J."/>
        </authorList>
    </citation>
    <scope>NUCLEOTIDE SEQUENCE</scope>
    <source>
        <strain evidence="2">CHK186-1790</strain>
    </source>
</reference>